<feature type="transmembrane region" description="Helical" evidence="8">
    <location>
        <begin position="20"/>
        <end position="41"/>
    </location>
</feature>
<dbReference type="GeneID" id="96778443"/>
<reference evidence="11 12" key="1">
    <citation type="submission" date="2019-08" db="EMBL/GenBank/DDBJ databases">
        <title>In-depth cultivation of the pig gut microbiome towards novel bacterial diversity and tailored functional studies.</title>
        <authorList>
            <person name="Wylensek D."/>
            <person name="Hitch T.C.A."/>
            <person name="Clavel T."/>
        </authorList>
    </citation>
    <scope>NUCLEOTIDE SEQUENCE [LARGE SCALE GENOMIC DNA]</scope>
    <source>
        <strain evidence="11 12">WCA-693-APC-5D-A</strain>
    </source>
</reference>
<protein>
    <submittedName>
        <fullName evidence="11">ABC transporter ATP-binding protein/permease</fullName>
    </submittedName>
</protein>
<keyword evidence="6 8" id="KW-1133">Transmembrane helix</keyword>
<dbReference type="GO" id="GO:0140359">
    <property type="term" value="F:ABC-type transporter activity"/>
    <property type="evidence" value="ECO:0007669"/>
    <property type="project" value="InterPro"/>
</dbReference>
<dbReference type="EMBL" id="VUNR01000008">
    <property type="protein sequence ID" value="MSU08514.1"/>
    <property type="molecule type" value="Genomic_DNA"/>
</dbReference>
<dbReference type="SUPFAM" id="SSF90123">
    <property type="entry name" value="ABC transporter transmembrane region"/>
    <property type="match status" value="1"/>
</dbReference>
<feature type="domain" description="ABC transporter" evidence="9">
    <location>
        <begin position="363"/>
        <end position="571"/>
    </location>
</feature>
<dbReference type="Pfam" id="PF06472">
    <property type="entry name" value="ABC_membrane_2"/>
    <property type="match status" value="1"/>
</dbReference>
<keyword evidence="4" id="KW-0547">Nucleotide-binding</keyword>
<dbReference type="Gene3D" id="1.20.1560.10">
    <property type="entry name" value="ABC transporter type 1, transmembrane domain"/>
    <property type="match status" value="1"/>
</dbReference>
<evidence type="ECO:0000256" key="8">
    <source>
        <dbReference type="SAM" id="Phobius"/>
    </source>
</evidence>
<evidence type="ECO:0000256" key="4">
    <source>
        <dbReference type="ARBA" id="ARBA00022741"/>
    </source>
</evidence>
<keyword evidence="5 11" id="KW-0067">ATP-binding</keyword>
<evidence type="ECO:0000256" key="7">
    <source>
        <dbReference type="ARBA" id="ARBA00023136"/>
    </source>
</evidence>
<keyword evidence="3 8" id="KW-0812">Transmembrane</keyword>
<dbReference type="RefSeq" id="WP_154406691.1">
    <property type="nucleotide sequence ID" value="NZ_JAQXJM010000151.1"/>
</dbReference>
<dbReference type="AlphaFoldDB" id="A0A6I2UG52"/>
<dbReference type="GO" id="GO:0005524">
    <property type="term" value="F:ATP binding"/>
    <property type="evidence" value="ECO:0007669"/>
    <property type="project" value="UniProtKB-KW"/>
</dbReference>
<feature type="domain" description="ABC transmembrane type-1" evidence="10">
    <location>
        <begin position="27"/>
        <end position="327"/>
    </location>
</feature>
<dbReference type="GO" id="GO:0005886">
    <property type="term" value="C:plasma membrane"/>
    <property type="evidence" value="ECO:0007669"/>
    <property type="project" value="UniProtKB-SubCell"/>
</dbReference>
<name>A0A6I2UG52_9FIRM</name>
<sequence length="572" mass="65104">MLSKTAWRLMKSYWKSKEKWRARGLLAGVIALSLGQVYMLVMLNQWNNVFYNALQERDFEVFWPLIGQFSLIAFGYIIMAVYAIYVKQILEIKWRTWMTSRYLDEWMHSQTYYRLQVLGGDGVDNPDQRISDDIGMFVNLTLSLFIGLLKQVSTLVAFVVILWQLSGALDIPVGDTVLSVPGYMVFVTLIYSVVGTWLAHKVGRSLIGLNYDQQRYEADFRFSMVRVRENSESIAFYGGEGPEMQNFQERFGMVIRNFWALMKRTKLLNFYVNGYAQLAVIVPILMSAPKYFSGDMQLGGFIQTLSAFGRVQDALSYFVEAYDTIAQYVAVIRRLGGFTGHMEAAENMQASFGFDSRDDINGLVLQDVQVELPDGRRLFEGLSLAVPAGKYLLVSGNSGCGKSTLLRALAGIWPYGCGNVSLPSGWRSMFLPQRPYLPLGSLRRAIYYPQPVPENESADLRELLERFGIGRLADRLDEVDDWSRILSLGEQQRLAFIRILLFRPDIVFLDESTSAMDEQREAEAYDILKELLPEMAVISVGHRSTLFKKHDKRLQLTGSGWQLSPLAEQLAR</sequence>
<dbReference type="PANTHER" id="PTHR11384">
    <property type="entry name" value="ATP-BINDING CASSETTE, SUB-FAMILY D MEMBER"/>
    <property type="match status" value="1"/>
</dbReference>
<evidence type="ECO:0000256" key="5">
    <source>
        <dbReference type="ARBA" id="ARBA00022840"/>
    </source>
</evidence>
<dbReference type="InterPro" id="IPR050835">
    <property type="entry name" value="ABC_transporter_sub-D"/>
</dbReference>
<dbReference type="PROSITE" id="PS00211">
    <property type="entry name" value="ABC_TRANSPORTER_1"/>
    <property type="match status" value="1"/>
</dbReference>
<keyword evidence="7 8" id="KW-0472">Membrane</keyword>
<dbReference type="InterPro" id="IPR003593">
    <property type="entry name" value="AAA+_ATPase"/>
</dbReference>
<organism evidence="11 12">
    <name type="scientific">Anaerovibrio slackiae</name>
    <dbReference type="NCBI Taxonomy" id="2652309"/>
    <lineage>
        <taxon>Bacteria</taxon>
        <taxon>Bacillati</taxon>
        <taxon>Bacillota</taxon>
        <taxon>Negativicutes</taxon>
        <taxon>Selenomonadales</taxon>
        <taxon>Selenomonadaceae</taxon>
        <taxon>Anaerovibrio</taxon>
    </lineage>
</organism>
<proteinExistence type="predicted"/>
<dbReference type="GO" id="GO:0016887">
    <property type="term" value="F:ATP hydrolysis activity"/>
    <property type="evidence" value="ECO:0007669"/>
    <property type="project" value="InterPro"/>
</dbReference>
<dbReference type="InterPro" id="IPR011527">
    <property type="entry name" value="ABC1_TM_dom"/>
</dbReference>
<comment type="caution">
    <text evidence="11">The sequence shown here is derived from an EMBL/GenBank/DDBJ whole genome shotgun (WGS) entry which is preliminary data.</text>
</comment>
<keyword evidence="12" id="KW-1185">Reference proteome</keyword>
<evidence type="ECO:0000313" key="11">
    <source>
        <dbReference type="EMBL" id="MSU08514.1"/>
    </source>
</evidence>
<feature type="transmembrane region" description="Helical" evidence="8">
    <location>
        <begin position="183"/>
        <end position="200"/>
    </location>
</feature>
<dbReference type="SUPFAM" id="SSF52540">
    <property type="entry name" value="P-loop containing nucleoside triphosphate hydrolases"/>
    <property type="match status" value="1"/>
</dbReference>
<evidence type="ECO:0000256" key="1">
    <source>
        <dbReference type="ARBA" id="ARBA00004651"/>
    </source>
</evidence>
<keyword evidence="2" id="KW-0813">Transport</keyword>
<dbReference type="PANTHER" id="PTHR11384:SF59">
    <property type="entry name" value="LYSOSOMAL COBALAMIN TRANSPORTER ABCD4"/>
    <property type="match status" value="1"/>
</dbReference>
<dbReference type="SMART" id="SM00382">
    <property type="entry name" value="AAA"/>
    <property type="match status" value="1"/>
</dbReference>
<dbReference type="Pfam" id="PF00005">
    <property type="entry name" value="ABC_tran"/>
    <property type="match status" value="1"/>
</dbReference>
<dbReference type="PROSITE" id="PS50929">
    <property type="entry name" value="ABC_TM1F"/>
    <property type="match status" value="1"/>
</dbReference>
<evidence type="ECO:0000313" key="12">
    <source>
        <dbReference type="Proteomes" id="UP000433181"/>
    </source>
</evidence>
<dbReference type="Gene3D" id="3.40.50.300">
    <property type="entry name" value="P-loop containing nucleotide triphosphate hydrolases"/>
    <property type="match status" value="1"/>
</dbReference>
<evidence type="ECO:0000256" key="3">
    <source>
        <dbReference type="ARBA" id="ARBA00022692"/>
    </source>
</evidence>
<dbReference type="Proteomes" id="UP000433181">
    <property type="component" value="Unassembled WGS sequence"/>
</dbReference>
<evidence type="ECO:0000256" key="2">
    <source>
        <dbReference type="ARBA" id="ARBA00022448"/>
    </source>
</evidence>
<feature type="transmembrane region" description="Helical" evidence="8">
    <location>
        <begin position="267"/>
        <end position="286"/>
    </location>
</feature>
<comment type="subcellular location">
    <subcellularLocation>
        <location evidence="1">Cell membrane</location>
        <topology evidence="1">Multi-pass membrane protein</topology>
    </subcellularLocation>
</comment>
<dbReference type="InterPro" id="IPR027417">
    <property type="entry name" value="P-loop_NTPase"/>
</dbReference>
<accession>A0A6I2UG52</accession>
<dbReference type="PROSITE" id="PS50893">
    <property type="entry name" value="ABC_TRANSPORTER_2"/>
    <property type="match status" value="1"/>
</dbReference>
<feature type="transmembrane region" description="Helical" evidence="8">
    <location>
        <begin position="61"/>
        <end position="85"/>
    </location>
</feature>
<dbReference type="CDD" id="cd03223">
    <property type="entry name" value="ABCD_peroxisomal_ALDP"/>
    <property type="match status" value="1"/>
</dbReference>
<gene>
    <name evidence="11" type="ORF">FYJ84_05890</name>
</gene>
<evidence type="ECO:0000256" key="6">
    <source>
        <dbReference type="ARBA" id="ARBA00022989"/>
    </source>
</evidence>
<evidence type="ECO:0000259" key="10">
    <source>
        <dbReference type="PROSITE" id="PS50929"/>
    </source>
</evidence>
<evidence type="ECO:0000259" key="9">
    <source>
        <dbReference type="PROSITE" id="PS50893"/>
    </source>
</evidence>
<dbReference type="InterPro" id="IPR036640">
    <property type="entry name" value="ABC1_TM_sf"/>
</dbReference>
<feature type="transmembrane region" description="Helical" evidence="8">
    <location>
        <begin position="137"/>
        <end position="163"/>
    </location>
</feature>
<dbReference type="InterPro" id="IPR017871">
    <property type="entry name" value="ABC_transporter-like_CS"/>
</dbReference>
<dbReference type="InterPro" id="IPR003439">
    <property type="entry name" value="ABC_transporter-like_ATP-bd"/>
</dbReference>